<evidence type="ECO:0000256" key="5">
    <source>
        <dbReference type="ARBA" id="ARBA00022801"/>
    </source>
</evidence>
<dbReference type="GO" id="GO:0005524">
    <property type="term" value="F:ATP binding"/>
    <property type="evidence" value="ECO:0007669"/>
    <property type="project" value="UniProtKB-UniRule"/>
</dbReference>
<evidence type="ECO:0000259" key="15">
    <source>
        <dbReference type="PROSITE" id="PS51786"/>
    </source>
</evidence>
<dbReference type="InterPro" id="IPR054594">
    <property type="entry name" value="Lon_lid"/>
</dbReference>
<dbReference type="GO" id="GO:0016887">
    <property type="term" value="F:ATP hydrolysis activity"/>
    <property type="evidence" value="ECO:0007669"/>
    <property type="project" value="UniProtKB-UniRule"/>
</dbReference>
<gene>
    <name evidence="9 17" type="primary">lon</name>
    <name evidence="17" type="ORF">HXW94_03525</name>
</gene>
<dbReference type="RefSeq" id="WP_178365518.1">
    <property type="nucleotide sequence ID" value="NZ_JACADJ010000007.1"/>
</dbReference>
<accession>A0A850T6S6</accession>
<dbReference type="PROSITE" id="PS51786">
    <property type="entry name" value="LON_PROTEOLYTIC"/>
    <property type="match status" value="1"/>
</dbReference>
<dbReference type="SUPFAM" id="SSF52540">
    <property type="entry name" value="P-loop containing nucleoside triphosphate hydrolases"/>
    <property type="match status" value="1"/>
</dbReference>
<dbReference type="InterPro" id="IPR003593">
    <property type="entry name" value="AAA+_ATPase"/>
</dbReference>
<evidence type="ECO:0000313" key="18">
    <source>
        <dbReference type="Proteomes" id="UP000553343"/>
    </source>
</evidence>
<dbReference type="FunFam" id="1.20.5.5270:FF:000002">
    <property type="entry name" value="Lon protease homolog"/>
    <property type="match status" value="1"/>
</dbReference>
<dbReference type="InterPro" id="IPR008268">
    <property type="entry name" value="Peptidase_S16_AS"/>
</dbReference>
<evidence type="ECO:0000256" key="1">
    <source>
        <dbReference type="ARBA" id="ARBA00004496"/>
    </source>
</evidence>
<evidence type="ECO:0000256" key="7">
    <source>
        <dbReference type="ARBA" id="ARBA00022840"/>
    </source>
</evidence>
<proteinExistence type="evidence at transcript level"/>
<dbReference type="SUPFAM" id="SSF54211">
    <property type="entry name" value="Ribosomal protein S5 domain 2-like"/>
    <property type="match status" value="1"/>
</dbReference>
<evidence type="ECO:0000256" key="3">
    <source>
        <dbReference type="ARBA" id="ARBA00022670"/>
    </source>
</evidence>
<keyword evidence="8 9" id="KW-0346">Stress response</keyword>
<dbReference type="GO" id="GO:0043565">
    <property type="term" value="F:sequence-specific DNA binding"/>
    <property type="evidence" value="ECO:0007669"/>
    <property type="project" value="UniProtKB-UniRule"/>
</dbReference>
<dbReference type="GO" id="GO:0034605">
    <property type="term" value="P:cellular response to heat"/>
    <property type="evidence" value="ECO:0007669"/>
    <property type="project" value="UniProtKB-UniRule"/>
</dbReference>
<keyword evidence="7 9" id="KW-0067">ATP-binding</keyword>
<dbReference type="PIRSF" id="PIRSF001174">
    <property type="entry name" value="Lon_proteas"/>
    <property type="match status" value="1"/>
</dbReference>
<evidence type="ECO:0000256" key="6">
    <source>
        <dbReference type="ARBA" id="ARBA00022825"/>
    </source>
</evidence>
<protein>
    <recommendedName>
        <fullName evidence="9 10">Lon protease</fullName>
        <ecNumber evidence="9 10">3.4.21.53</ecNumber>
    </recommendedName>
    <alternativeName>
        <fullName evidence="9">ATP-dependent protease La</fullName>
    </alternativeName>
</protein>
<dbReference type="Gene3D" id="3.30.230.10">
    <property type="match status" value="1"/>
</dbReference>
<dbReference type="NCBIfam" id="TIGR00763">
    <property type="entry name" value="lon"/>
    <property type="match status" value="1"/>
</dbReference>
<dbReference type="Gene3D" id="1.20.58.1480">
    <property type="match status" value="1"/>
</dbReference>
<dbReference type="Gene3D" id="3.40.50.300">
    <property type="entry name" value="P-loop containing nucleotide triphosphate hydrolases"/>
    <property type="match status" value="1"/>
</dbReference>
<evidence type="ECO:0000256" key="2">
    <source>
        <dbReference type="ARBA" id="ARBA00022490"/>
    </source>
</evidence>
<dbReference type="GO" id="GO:0004176">
    <property type="term" value="F:ATP-dependent peptidase activity"/>
    <property type="evidence" value="ECO:0007669"/>
    <property type="project" value="UniProtKB-UniRule"/>
</dbReference>
<sequence>MDELNHPSVPITTDDIPDELPILPIVDTNLFPKMVLPLVLIRKEAIDLIDDAMSGNRMLGLLLSKRSDIDSRHTADDLCRIGTVAVILKMSKMEDEKAQLLIQGLNRFKVLEYQENRDYMHADISVLESRNNERNKENRALMANIVEQYEKIVALSPGLPAEISQMVKTLQEPSALADMVASTINAPVNEKQKVLELIDVNRRLKKVTRLVNDQLDILEMGSKIQNQVREDMDKRQREYYLRQQLKTIKEELGETDQEAIEIREYRTLIRDNPMPAEAAKEAQRELERLAKMHPSSSEYVVSSTYLDWLTALPWNAYTENGLDIAKARKILDQDHYGLEKPKKRILEFLAVRKLKKDAKGPILCFAGPPGTGKTSLGQSIARALGREFVRIALGGIKDEAEIRGHRRTYVGAMPGRIIQHLRTAGKKNPVFMLDEIDKVSASYHGDPSSALLEVLDPEQNRNFVDHYLDVPFDLSDVMFLTTANVLHTIPPPLRDRMEILELTGYTQEEKLKIATRYIIPKQREANGINSGQIKITPGAIKQIISGYTKESGLRNLERQIGAICRGVAAKIAEHQVENLTIGRKEIPEYLGPIQHMPEMATRINVPGVAMGLAWTPVGGEVLFVEAVAMKGGKKGLMLTGQLGDIMKESASTALSFIRSNADRLAVDKTFFDTHDIHIHVPEGAIPKDGPSAGVTMLTTLASLITKRKVKSRLAMTGEITLRGEVLPVGGIKDKVIAGHRAGIRSVILPLWNKKDMEDVPEHIKSTMTFYFTDKMKDVIHKALEEKK</sequence>
<dbReference type="InterPro" id="IPR004815">
    <property type="entry name" value="Lon_bac/euk-typ"/>
</dbReference>
<evidence type="ECO:0000256" key="14">
    <source>
        <dbReference type="RuleBase" id="RU000591"/>
    </source>
</evidence>
<dbReference type="InterPro" id="IPR003111">
    <property type="entry name" value="Lon_prtase_N"/>
</dbReference>
<dbReference type="HAMAP" id="MF_01973">
    <property type="entry name" value="lon_bact"/>
    <property type="match status" value="1"/>
</dbReference>
<dbReference type="FunFam" id="3.30.230.10:FF:000019">
    <property type="entry name" value="Lon protease homolog 2, peroxisomal"/>
    <property type="match status" value="1"/>
</dbReference>
<dbReference type="Pfam" id="PF00004">
    <property type="entry name" value="AAA"/>
    <property type="match status" value="1"/>
</dbReference>
<dbReference type="GO" id="GO:0006515">
    <property type="term" value="P:protein quality control for misfolded or incompletely synthesized proteins"/>
    <property type="evidence" value="ECO:0007669"/>
    <property type="project" value="UniProtKB-UniRule"/>
</dbReference>
<dbReference type="FunFam" id="3.40.50.300:FF:000382">
    <property type="entry name" value="Lon protease homolog 2, peroxisomal"/>
    <property type="match status" value="1"/>
</dbReference>
<dbReference type="InterPro" id="IPR027417">
    <property type="entry name" value="P-loop_NTPase"/>
</dbReference>
<dbReference type="InterPro" id="IPR027543">
    <property type="entry name" value="Lon_bac"/>
</dbReference>
<dbReference type="PROSITE" id="PS01046">
    <property type="entry name" value="LON_SER"/>
    <property type="match status" value="1"/>
</dbReference>
<keyword evidence="5 9" id="KW-0378">Hydrolase</keyword>
<keyword evidence="3 9" id="KW-0645">Protease</keyword>
<evidence type="ECO:0000256" key="11">
    <source>
        <dbReference type="PIRSR" id="PIRSR001174-1"/>
    </source>
</evidence>
<dbReference type="GO" id="GO:0004252">
    <property type="term" value="F:serine-type endopeptidase activity"/>
    <property type="evidence" value="ECO:0007669"/>
    <property type="project" value="UniProtKB-UniRule"/>
</dbReference>
<feature type="domain" description="Lon N-terminal" evidence="16">
    <location>
        <begin position="20"/>
        <end position="215"/>
    </location>
</feature>
<keyword evidence="18" id="KW-1185">Reference proteome</keyword>
<comment type="function">
    <text evidence="9">ATP-dependent serine protease that mediates the selective degradation of mutant and abnormal proteins as well as certain short-lived regulatory proteins. Required for cellular homeostasis and for survival from DNA damage and developmental changes induced by stress. Degrades polypeptides processively to yield small peptide fragments that are 5 to 10 amino acids long. Binds to DNA in a double-stranded, site-specific manner.</text>
</comment>
<dbReference type="EMBL" id="JACADJ010000007">
    <property type="protein sequence ID" value="NWH04068.1"/>
    <property type="molecule type" value="Genomic_DNA"/>
</dbReference>
<evidence type="ECO:0000259" key="16">
    <source>
        <dbReference type="PROSITE" id="PS51787"/>
    </source>
</evidence>
<keyword evidence="2 9" id="KW-0963">Cytoplasm</keyword>
<dbReference type="Gene3D" id="1.20.5.5270">
    <property type="match status" value="1"/>
</dbReference>
<feature type="active site" evidence="9 11">
    <location>
        <position position="734"/>
    </location>
</feature>
<dbReference type="InterPro" id="IPR015947">
    <property type="entry name" value="PUA-like_sf"/>
</dbReference>
<evidence type="ECO:0000256" key="10">
    <source>
        <dbReference type="PIRNR" id="PIRNR001174"/>
    </source>
</evidence>
<evidence type="ECO:0000313" key="17">
    <source>
        <dbReference type="EMBL" id="NWH04068.1"/>
    </source>
</evidence>
<dbReference type="InterPro" id="IPR027065">
    <property type="entry name" value="Lon_Prtase"/>
</dbReference>
<dbReference type="PANTHER" id="PTHR10046">
    <property type="entry name" value="ATP DEPENDENT LON PROTEASE FAMILY MEMBER"/>
    <property type="match status" value="1"/>
</dbReference>
<comment type="catalytic activity">
    <reaction evidence="9 10 13">
        <text>Hydrolysis of proteins in presence of ATP.</text>
        <dbReference type="EC" id="3.4.21.53"/>
    </reaction>
</comment>
<dbReference type="Proteomes" id="UP000553343">
    <property type="component" value="Unassembled WGS sequence"/>
</dbReference>
<dbReference type="InterPro" id="IPR020568">
    <property type="entry name" value="Ribosomal_Su5_D2-typ_SF"/>
</dbReference>
<feature type="binding site" evidence="9 12">
    <location>
        <begin position="367"/>
        <end position="374"/>
    </location>
    <ligand>
        <name>ATP</name>
        <dbReference type="ChEBI" id="CHEBI:30616"/>
    </ligand>
</feature>
<comment type="induction">
    <text evidence="9">By heat shock.</text>
</comment>
<reference evidence="17 18" key="1">
    <citation type="submission" date="2020-06" db="EMBL/GenBank/DDBJ databases">
        <title>High-quality draft genome of sulfate reducer Desulfobacter latus type strain AcrS2 isolated from marine sediment.</title>
        <authorList>
            <person name="Hoppe M."/>
            <person name="Larsen C.K."/>
            <person name="Marshall I.P.G."/>
            <person name="Schramm A."/>
            <person name="Marietou A.G."/>
        </authorList>
    </citation>
    <scope>NUCLEOTIDE SEQUENCE [LARGE SCALE GENOMIC DNA]</scope>
    <source>
        <strain evidence="17 18">AcRS2</strain>
    </source>
</reference>
<dbReference type="Gene3D" id="2.30.130.40">
    <property type="entry name" value="LON domain-like"/>
    <property type="match status" value="1"/>
</dbReference>
<dbReference type="SMART" id="SM00464">
    <property type="entry name" value="LON"/>
    <property type="match status" value="1"/>
</dbReference>
<dbReference type="InterPro" id="IPR046336">
    <property type="entry name" value="Lon_prtase_N_sf"/>
</dbReference>
<dbReference type="InterPro" id="IPR003959">
    <property type="entry name" value="ATPase_AAA_core"/>
</dbReference>
<dbReference type="PROSITE" id="PS51787">
    <property type="entry name" value="LON_N"/>
    <property type="match status" value="1"/>
</dbReference>
<dbReference type="Pfam" id="PF02190">
    <property type="entry name" value="LON_substr_bdg"/>
    <property type="match status" value="1"/>
</dbReference>
<dbReference type="Gene3D" id="1.10.8.60">
    <property type="match status" value="1"/>
</dbReference>
<feature type="active site" evidence="9 11">
    <location>
        <position position="691"/>
    </location>
</feature>
<evidence type="ECO:0000256" key="12">
    <source>
        <dbReference type="PIRSR" id="PIRSR001174-2"/>
    </source>
</evidence>
<keyword evidence="4 9" id="KW-0547">Nucleotide-binding</keyword>
<dbReference type="SUPFAM" id="SSF88697">
    <property type="entry name" value="PUA domain-like"/>
    <property type="match status" value="1"/>
</dbReference>
<comment type="similarity">
    <text evidence="9 10 13 14">Belongs to the peptidase S16 family.</text>
</comment>
<comment type="subunit">
    <text evidence="9 10">Homohexamer. Organized in a ring with a central cavity.</text>
</comment>
<name>A0A850T6S6_9BACT</name>
<dbReference type="SMART" id="SM00382">
    <property type="entry name" value="AAA"/>
    <property type="match status" value="1"/>
</dbReference>
<evidence type="ECO:0000256" key="9">
    <source>
        <dbReference type="HAMAP-Rule" id="MF_01973"/>
    </source>
</evidence>
<dbReference type="InterPro" id="IPR014721">
    <property type="entry name" value="Ribsml_uS5_D2-typ_fold_subgr"/>
</dbReference>
<dbReference type="PRINTS" id="PR00830">
    <property type="entry name" value="ENDOLAPTASE"/>
</dbReference>
<evidence type="ECO:0000256" key="13">
    <source>
        <dbReference type="PROSITE-ProRule" id="PRU01122"/>
    </source>
</evidence>
<keyword evidence="6 9" id="KW-0720">Serine protease</keyword>
<evidence type="ECO:0000256" key="8">
    <source>
        <dbReference type="ARBA" id="ARBA00023016"/>
    </source>
</evidence>
<dbReference type="EC" id="3.4.21.53" evidence="9 10"/>
<comment type="subcellular location">
    <subcellularLocation>
        <location evidence="1 9 10">Cytoplasm</location>
    </subcellularLocation>
</comment>
<comment type="caution">
    <text evidence="17">The sequence shown here is derived from an EMBL/GenBank/DDBJ whole genome shotgun (WGS) entry which is preliminary data.</text>
</comment>
<dbReference type="GO" id="GO:0005737">
    <property type="term" value="C:cytoplasm"/>
    <property type="evidence" value="ECO:0007669"/>
    <property type="project" value="UniProtKB-SubCell"/>
</dbReference>
<dbReference type="CDD" id="cd19500">
    <property type="entry name" value="RecA-like_Lon"/>
    <property type="match status" value="1"/>
</dbReference>
<feature type="domain" description="Lon proteolytic" evidence="15">
    <location>
        <begin position="603"/>
        <end position="785"/>
    </location>
</feature>
<dbReference type="Pfam" id="PF05362">
    <property type="entry name" value="Lon_C"/>
    <property type="match status" value="1"/>
</dbReference>
<dbReference type="Pfam" id="PF22667">
    <property type="entry name" value="Lon_lid"/>
    <property type="match status" value="1"/>
</dbReference>
<evidence type="ECO:0000256" key="4">
    <source>
        <dbReference type="ARBA" id="ARBA00022741"/>
    </source>
</evidence>
<organism evidence="17 18">
    <name type="scientific">Desulfobacter latus</name>
    <dbReference type="NCBI Taxonomy" id="2292"/>
    <lineage>
        <taxon>Bacteria</taxon>
        <taxon>Pseudomonadati</taxon>
        <taxon>Thermodesulfobacteriota</taxon>
        <taxon>Desulfobacteria</taxon>
        <taxon>Desulfobacterales</taxon>
        <taxon>Desulfobacteraceae</taxon>
        <taxon>Desulfobacter</taxon>
    </lineage>
</organism>
<dbReference type="InterPro" id="IPR008269">
    <property type="entry name" value="Lon_proteolytic"/>
</dbReference>
<dbReference type="AlphaFoldDB" id="A0A850T6S6"/>